<dbReference type="Pfam" id="PF13522">
    <property type="entry name" value="GATase_6"/>
    <property type="match status" value="1"/>
</dbReference>
<dbReference type="GO" id="GO:0004066">
    <property type="term" value="F:asparagine synthase (glutamine-hydrolyzing) activity"/>
    <property type="evidence" value="ECO:0007669"/>
    <property type="project" value="TreeGrafter"/>
</dbReference>
<organism evidence="4 5">
    <name type="scientific">Thamnocephalis sphaerospora</name>
    <dbReference type="NCBI Taxonomy" id="78915"/>
    <lineage>
        <taxon>Eukaryota</taxon>
        <taxon>Fungi</taxon>
        <taxon>Fungi incertae sedis</taxon>
        <taxon>Zoopagomycota</taxon>
        <taxon>Zoopagomycotina</taxon>
        <taxon>Zoopagomycetes</taxon>
        <taxon>Zoopagales</taxon>
        <taxon>Sigmoideomycetaceae</taxon>
        <taxon>Thamnocephalis</taxon>
    </lineage>
</organism>
<dbReference type="InterPro" id="IPR033738">
    <property type="entry name" value="AsnB_N"/>
</dbReference>
<keyword evidence="2" id="KW-0067">ATP-binding</keyword>
<evidence type="ECO:0000259" key="3">
    <source>
        <dbReference type="PROSITE" id="PS51278"/>
    </source>
</evidence>
<dbReference type="PANTHER" id="PTHR11772">
    <property type="entry name" value="ASPARAGINE SYNTHETASE"/>
    <property type="match status" value="1"/>
</dbReference>
<dbReference type="GO" id="GO:0005829">
    <property type="term" value="C:cytosol"/>
    <property type="evidence" value="ECO:0007669"/>
    <property type="project" value="TreeGrafter"/>
</dbReference>
<evidence type="ECO:0000313" key="5">
    <source>
        <dbReference type="Proteomes" id="UP000271241"/>
    </source>
</evidence>
<dbReference type="PROSITE" id="PS51278">
    <property type="entry name" value="GATASE_TYPE_2"/>
    <property type="match status" value="1"/>
</dbReference>
<dbReference type="GO" id="GO:0006529">
    <property type="term" value="P:asparagine biosynthetic process"/>
    <property type="evidence" value="ECO:0007669"/>
    <property type="project" value="TreeGrafter"/>
</dbReference>
<dbReference type="EMBL" id="KZ992812">
    <property type="protein sequence ID" value="RKP06820.1"/>
    <property type="molecule type" value="Genomic_DNA"/>
</dbReference>
<gene>
    <name evidence="4" type="ORF">THASP1DRAFT_31371</name>
</gene>
<dbReference type="Gene3D" id="3.60.20.10">
    <property type="entry name" value="Glutamine Phosphoribosylpyrophosphate, subunit 1, domain 1"/>
    <property type="match status" value="1"/>
</dbReference>
<dbReference type="CDD" id="cd00712">
    <property type="entry name" value="AsnB"/>
    <property type="match status" value="1"/>
</dbReference>
<dbReference type="Proteomes" id="UP000271241">
    <property type="component" value="Unassembled WGS sequence"/>
</dbReference>
<sequence length="133" mass="15174">MCGIFAVFNYHADAEEYRRRALELSKKLRHRGPDWSGCIVSGQHILAHERLAIVGVDSGAQPLTSADEAVILCVNGEIYNHQQLRKQLKRRNVQFKTQSDCEVILHLYEEMGADMVNLLDGMFSFVLIDTRQQ</sequence>
<dbReference type="STRING" id="78915.A0A4P9XNK8"/>
<name>A0A4P9XNK8_9FUNG</name>
<dbReference type="AlphaFoldDB" id="A0A4P9XNK8"/>
<dbReference type="InterPro" id="IPR017932">
    <property type="entry name" value="GATase_2_dom"/>
</dbReference>
<dbReference type="SUPFAM" id="SSF56235">
    <property type="entry name" value="N-terminal nucleophile aminohydrolases (Ntn hydrolases)"/>
    <property type="match status" value="1"/>
</dbReference>
<keyword evidence="1" id="KW-0547">Nucleotide-binding</keyword>
<dbReference type="GO" id="GO:0005524">
    <property type="term" value="F:ATP binding"/>
    <property type="evidence" value="ECO:0007669"/>
    <property type="project" value="UniProtKB-KW"/>
</dbReference>
<feature type="non-terminal residue" evidence="4">
    <location>
        <position position="133"/>
    </location>
</feature>
<dbReference type="InterPro" id="IPR029055">
    <property type="entry name" value="Ntn_hydrolases_N"/>
</dbReference>
<dbReference type="OrthoDB" id="2304477at2759"/>
<evidence type="ECO:0000313" key="4">
    <source>
        <dbReference type="EMBL" id="RKP06820.1"/>
    </source>
</evidence>
<keyword evidence="4" id="KW-0378">Hydrolase</keyword>
<dbReference type="InterPro" id="IPR050795">
    <property type="entry name" value="Asn_Synthetase"/>
</dbReference>
<reference evidence="5" key="1">
    <citation type="journal article" date="2018" name="Nat. Microbiol.">
        <title>Leveraging single-cell genomics to expand the fungal tree of life.</title>
        <authorList>
            <person name="Ahrendt S.R."/>
            <person name="Quandt C.A."/>
            <person name="Ciobanu D."/>
            <person name="Clum A."/>
            <person name="Salamov A."/>
            <person name="Andreopoulos B."/>
            <person name="Cheng J.F."/>
            <person name="Woyke T."/>
            <person name="Pelin A."/>
            <person name="Henrissat B."/>
            <person name="Reynolds N.K."/>
            <person name="Benny G.L."/>
            <person name="Smith M.E."/>
            <person name="James T.Y."/>
            <person name="Grigoriev I.V."/>
        </authorList>
    </citation>
    <scope>NUCLEOTIDE SEQUENCE [LARGE SCALE GENOMIC DNA]</scope>
    <source>
        <strain evidence="5">RSA 1356</strain>
    </source>
</reference>
<proteinExistence type="predicted"/>
<evidence type="ECO:0000256" key="1">
    <source>
        <dbReference type="ARBA" id="ARBA00022741"/>
    </source>
</evidence>
<protein>
    <submittedName>
        <fullName evidence="4">Nucleophile aminohydrolase</fullName>
    </submittedName>
</protein>
<feature type="domain" description="Glutamine amidotransferase type-2" evidence="3">
    <location>
        <begin position="2"/>
        <end position="133"/>
    </location>
</feature>
<keyword evidence="5" id="KW-1185">Reference proteome</keyword>
<accession>A0A4P9XNK8</accession>
<evidence type="ECO:0000256" key="2">
    <source>
        <dbReference type="ARBA" id="ARBA00022840"/>
    </source>
</evidence>
<dbReference type="GO" id="GO:0016787">
    <property type="term" value="F:hydrolase activity"/>
    <property type="evidence" value="ECO:0007669"/>
    <property type="project" value="UniProtKB-KW"/>
</dbReference>
<dbReference type="PANTHER" id="PTHR11772:SF2">
    <property type="entry name" value="ASPARAGINE SYNTHETASE [GLUTAMINE-HYDROLYZING]"/>
    <property type="match status" value="1"/>
</dbReference>